<accession>A0A2D2DG20</accession>
<dbReference type="KEGG" id="mass:CR152_04885"/>
<evidence type="ECO:0000256" key="8">
    <source>
        <dbReference type="ARBA" id="ARBA00023136"/>
    </source>
</evidence>
<dbReference type="Gene3D" id="2.40.170.20">
    <property type="entry name" value="TonB-dependent receptor, beta-barrel domain"/>
    <property type="match status" value="1"/>
</dbReference>
<feature type="region of interest" description="Disordered" evidence="13">
    <location>
        <begin position="191"/>
        <end position="215"/>
    </location>
</feature>
<keyword evidence="4 11" id="KW-1134">Transmembrane beta strand</keyword>
<dbReference type="PROSITE" id="PS52016">
    <property type="entry name" value="TONB_DEPENDENT_REC_3"/>
    <property type="match status" value="1"/>
</dbReference>
<dbReference type="Gene3D" id="2.170.130.10">
    <property type="entry name" value="TonB-dependent receptor, plug domain"/>
    <property type="match status" value="1"/>
</dbReference>
<evidence type="ECO:0000313" key="17">
    <source>
        <dbReference type="EMBL" id="ATQ73926.1"/>
    </source>
</evidence>
<dbReference type="Pfam" id="PF00593">
    <property type="entry name" value="TonB_dep_Rec_b-barrel"/>
    <property type="match status" value="1"/>
</dbReference>
<feature type="domain" description="TonB-dependent receptor plug" evidence="16">
    <location>
        <begin position="38"/>
        <end position="135"/>
    </location>
</feature>
<keyword evidence="18" id="KW-1185">Reference proteome</keyword>
<keyword evidence="5 11" id="KW-0812">Transmembrane</keyword>
<comment type="subcellular location">
    <subcellularLocation>
        <location evidence="1 11">Cell outer membrane</location>
        <topology evidence="1 11">Multi-pass membrane protein</topology>
    </subcellularLocation>
</comment>
<feature type="chain" id="PRO_5013944520" evidence="14">
    <location>
        <begin position="21"/>
        <end position="701"/>
    </location>
</feature>
<dbReference type="EMBL" id="CP024608">
    <property type="protein sequence ID" value="ATQ73926.1"/>
    <property type="molecule type" value="Genomic_DNA"/>
</dbReference>
<evidence type="ECO:0000256" key="4">
    <source>
        <dbReference type="ARBA" id="ARBA00022452"/>
    </source>
</evidence>
<dbReference type="Proteomes" id="UP000229897">
    <property type="component" value="Chromosome"/>
</dbReference>
<organism evidence="17 18">
    <name type="scientific">Massilia violaceinigra</name>
    <dbReference type="NCBI Taxonomy" id="2045208"/>
    <lineage>
        <taxon>Bacteria</taxon>
        <taxon>Pseudomonadati</taxon>
        <taxon>Pseudomonadota</taxon>
        <taxon>Betaproteobacteria</taxon>
        <taxon>Burkholderiales</taxon>
        <taxon>Oxalobacteraceae</taxon>
        <taxon>Telluria group</taxon>
        <taxon>Massilia</taxon>
    </lineage>
</organism>
<dbReference type="InterPro" id="IPR012910">
    <property type="entry name" value="Plug_dom"/>
</dbReference>
<dbReference type="AlphaFoldDB" id="A0A2D2DG20"/>
<dbReference type="InterPro" id="IPR037066">
    <property type="entry name" value="Plug_dom_sf"/>
</dbReference>
<evidence type="ECO:0000313" key="18">
    <source>
        <dbReference type="Proteomes" id="UP000229897"/>
    </source>
</evidence>
<keyword evidence="8 11" id="KW-0472">Membrane</keyword>
<evidence type="ECO:0000256" key="12">
    <source>
        <dbReference type="RuleBase" id="RU003357"/>
    </source>
</evidence>
<dbReference type="RefSeq" id="WP_099873916.1">
    <property type="nucleotide sequence ID" value="NZ_CP024608.1"/>
</dbReference>
<keyword evidence="3 11" id="KW-0813">Transport</keyword>
<dbReference type="GO" id="GO:0015344">
    <property type="term" value="F:siderophore uptake transmembrane transporter activity"/>
    <property type="evidence" value="ECO:0007669"/>
    <property type="project" value="TreeGrafter"/>
</dbReference>
<name>A0A2D2DG20_9BURK</name>
<dbReference type="GO" id="GO:0044718">
    <property type="term" value="P:siderophore transmembrane transport"/>
    <property type="evidence" value="ECO:0007669"/>
    <property type="project" value="TreeGrafter"/>
</dbReference>
<evidence type="ECO:0000256" key="9">
    <source>
        <dbReference type="ARBA" id="ARBA00023170"/>
    </source>
</evidence>
<sequence length="701" mass="75625">MQIRPYACACALALSSTALADDVLPKIEIAGARYDQRREETAASLVVGREELMRHGDRSLGDALKRVPGITIGDGGGRTSDIRLRGLGNGYTQVLLNGVAAPAGFSLESLAPELIERVEIARGASAATSMQAIAGSVNIVLRKSATRLRATVKAGVDTQHGRRSPSLGGELSGKDDAFSYSVPVSLSYSRVPAPSREEETAPGLRRETRLNEDNTTRLVSLSPRANWKLANGDTLGLQAFLSNSRRATDAWAKETTLVGTPTLHPQRAAVFDMPATWLRADLEWTRSLGEGARIDARSGIHRSRRKSDFEFGDMIDGRRAPALNLVTSDLREGGYHAGVTWTRPMGGGHTLTAGWDGAHTTRSQTRVASERDSFDQASLLTDHRYHGIIDRLGVFAQDGWEITPAWSLSAGLRWETLRTSVAEAGVAAVRQRNVIPAPVLQALYKPAAGHQLRAGLARTYKAPTMGSLIPRRYTVDNNNSATNPHSQGNPALRPEKAWGVDVGYDRQVGKDGLLAASAYVRRIDDVTVTRLFQDGADWISTPANQGGASARGIALEAKLPLPGFARAAFNGNVARNWSRIDKVQGPDNRLAEQAPLTASLGIDVRAALTVGASFTYARGAVTRYSPVWSESNGGTRLLDMYALWGAGKQTRLRVGVTNVLRRSKVSQSDHGSAGAMRSTRRELTPGAALRITFEHDIERPK</sequence>
<feature type="compositionally biased region" description="Basic and acidic residues" evidence="13">
    <location>
        <begin position="195"/>
        <end position="215"/>
    </location>
</feature>
<feature type="domain" description="TonB-dependent receptor-like beta-barrel" evidence="15">
    <location>
        <begin position="250"/>
        <end position="659"/>
    </location>
</feature>
<dbReference type="InterPro" id="IPR036942">
    <property type="entry name" value="Beta-barrel_TonB_sf"/>
</dbReference>
<keyword evidence="9 17" id="KW-0675">Receptor</keyword>
<gene>
    <name evidence="17" type="ORF">CR152_04885</name>
</gene>
<evidence type="ECO:0000256" key="6">
    <source>
        <dbReference type="ARBA" id="ARBA00022729"/>
    </source>
</evidence>
<keyword evidence="6 14" id="KW-0732">Signal</keyword>
<evidence type="ECO:0000256" key="7">
    <source>
        <dbReference type="ARBA" id="ARBA00023077"/>
    </source>
</evidence>
<evidence type="ECO:0000259" key="15">
    <source>
        <dbReference type="Pfam" id="PF00593"/>
    </source>
</evidence>
<evidence type="ECO:0000256" key="10">
    <source>
        <dbReference type="ARBA" id="ARBA00023237"/>
    </source>
</evidence>
<comment type="similarity">
    <text evidence="2 11 12">Belongs to the TonB-dependent receptor family.</text>
</comment>
<evidence type="ECO:0000256" key="3">
    <source>
        <dbReference type="ARBA" id="ARBA00022448"/>
    </source>
</evidence>
<evidence type="ECO:0000256" key="5">
    <source>
        <dbReference type="ARBA" id="ARBA00022692"/>
    </source>
</evidence>
<dbReference type="InterPro" id="IPR000531">
    <property type="entry name" value="Beta-barrel_TonB"/>
</dbReference>
<dbReference type="SUPFAM" id="SSF56935">
    <property type="entry name" value="Porins"/>
    <property type="match status" value="1"/>
</dbReference>
<dbReference type="Pfam" id="PF07715">
    <property type="entry name" value="Plug"/>
    <property type="match status" value="1"/>
</dbReference>
<protein>
    <submittedName>
        <fullName evidence="17">TonB-dependent receptor</fullName>
    </submittedName>
</protein>
<keyword evidence="7 12" id="KW-0798">TonB box</keyword>
<proteinExistence type="inferred from homology"/>
<keyword evidence="10 11" id="KW-0998">Cell outer membrane</keyword>
<evidence type="ECO:0000256" key="11">
    <source>
        <dbReference type="PROSITE-ProRule" id="PRU01360"/>
    </source>
</evidence>
<feature type="region of interest" description="Disordered" evidence="13">
    <location>
        <begin position="152"/>
        <end position="174"/>
    </location>
</feature>
<reference evidence="17" key="1">
    <citation type="submission" date="2017-10" db="EMBL/GenBank/DDBJ databases">
        <title>Massilia psychrophilum sp. nov., a novel purple-pigmented bacterium isolated from Tianshan glacier, Xinjiang Municipality, China.</title>
        <authorList>
            <person name="Wang H."/>
        </authorList>
    </citation>
    <scope>NUCLEOTIDE SEQUENCE [LARGE SCALE GENOMIC DNA]</scope>
    <source>
        <strain evidence="17">B2</strain>
    </source>
</reference>
<dbReference type="GO" id="GO:0009279">
    <property type="term" value="C:cell outer membrane"/>
    <property type="evidence" value="ECO:0007669"/>
    <property type="project" value="UniProtKB-SubCell"/>
</dbReference>
<dbReference type="InterPro" id="IPR039426">
    <property type="entry name" value="TonB-dep_rcpt-like"/>
</dbReference>
<evidence type="ECO:0000256" key="14">
    <source>
        <dbReference type="SAM" id="SignalP"/>
    </source>
</evidence>
<dbReference type="PANTHER" id="PTHR30069">
    <property type="entry name" value="TONB-DEPENDENT OUTER MEMBRANE RECEPTOR"/>
    <property type="match status" value="1"/>
</dbReference>
<dbReference type="OrthoDB" id="8671598at2"/>
<evidence type="ECO:0000259" key="16">
    <source>
        <dbReference type="Pfam" id="PF07715"/>
    </source>
</evidence>
<evidence type="ECO:0000256" key="2">
    <source>
        <dbReference type="ARBA" id="ARBA00009810"/>
    </source>
</evidence>
<feature type="signal peptide" evidence="14">
    <location>
        <begin position="1"/>
        <end position="20"/>
    </location>
</feature>
<dbReference type="PANTHER" id="PTHR30069:SF29">
    <property type="entry name" value="HEMOGLOBIN AND HEMOGLOBIN-HAPTOGLOBIN-BINDING PROTEIN 1-RELATED"/>
    <property type="match status" value="1"/>
</dbReference>
<evidence type="ECO:0000256" key="1">
    <source>
        <dbReference type="ARBA" id="ARBA00004571"/>
    </source>
</evidence>
<dbReference type="CDD" id="cd01347">
    <property type="entry name" value="ligand_gated_channel"/>
    <property type="match status" value="1"/>
</dbReference>
<evidence type="ECO:0000256" key="13">
    <source>
        <dbReference type="SAM" id="MobiDB-lite"/>
    </source>
</evidence>